<gene>
    <name evidence="2" type="ORF">SPHA_37893</name>
</gene>
<keyword evidence="1" id="KW-0472">Membrane</keyword>
<feature type="transmembrane region" description="Helical" evidence="1">
    <location>
        <begin position="145"/>
        <end position="163"/>
    </location>
</feature>
<evidence type="ECO:0000313" key="2">
    <source>
        <dbReference type="EMBL" id="CAE1272922.1"/>
    </source>
</evidence>
<dbReference type="Proteomes" id="UP000597762">
    <property type="component" value="Unassembled WGS sequence"/>
</dbReference>
<keyword evidence="1" id="KW-0812">Transmembrane</keyword>
<accession>A0A812CEU8</accession>
<comment type="caution">
    <text evidence="2">The sequence shown here is derived from an EMBL/GenBank/DDBJ whole genome shotgun (WGS) entry which is preliminary data.</text>
</comment>
<feature type="transmembrane region" description="Helical" evidence="1">
    <location>
        <begin position="170"/>
        <end position="194"/>
    </location>
</feature>
<feature type="transmembrane region" description="Helical" evidence="1">
    <location>
        <begin position="38"/>
        <end position="64"/>
    </location>
</feature>
<name>A0A812CEU8_ACAPH</name>
<dbReference type="EMBL" id="CAHIKZ030001706">
    <property type="protein sequence ID" value="CAE1272922.1"/>
    <property type="molecule type" value="Genomic_DNA"/>
</dbReference>
<feature type="transmembrane region" description="Helical" evidence="1">
    <location>
        <begin position="6"/>
        <end position="31"/>
    </location>
</feature>
<keyword evidence="1" id="KW-1133">Transmembrane helix</keyword>
<proteinExistence type="predicted"/>
<dbReference type="AlphaFoldDB" id="A0A812CEU8"/>
<protein>
    <submittedName>
        <fullName evidence="2">Uncharacterized protein</fullName>
    </submittedName>
</protein>
<keyword evidence="3" id="KW-1185">Reference proteome</keyword>
<feature type="transmembrane region" description="Helical" evidence="1">
    <location>
        <begin position="120"/>
        <end position="139"/>
    </location>
</feature>
<reference evidence="2" key="1">
    <citation type="submission" date="2021-01" db="EMBL/GenBank/DDBJ databases">
        <authorList>
            <person name="Li R."/>
            <person name="Bekaert M."/>
        </authorList>
    </citation>
    <scope>NUCLEOTIDE SEQUENCE</scope>
    <source>
        <strain evidence="2">Farmed</strain>
    </source>
</reference>
<organism evidence="2 3">
    <name type="scientific">Acanthosepion pharaonis</name>
    <name type="common">Pharaoh cuttlefish</name>
    <name type="synonym">Sepia pharaonis</name>
    <dbReference type="NCBI Taxonomy" id="158019"/>
    <lineage>
        <taxon>Eukaryota</taxon>
        <taxon>Metazoa</taxon>
        <taxon>Spiralia</taxon>
        <taxon>Lophotrochozoa</taxon>
        <taxon>Mollusca</taxon>
        <taxon>Cephalopoda</taxon>
        <taxon>Coleoidea</taxon>
        <taxon>Decapodiformes</taxon>
        <taxon>Sepiida</taxon>
        <taxon>Sepiina</taxon>
        <taxon>Sepiidae</taxon>
        <taxon>Acanthosepion</taxon>
    </lineage>
</organism>
<evidence type="ECO:0000313" key="3">
    <source>
        <dbReference type="Proteomes" id="UP000597762"/>
    </source>
</evidence>
<feature type="transmembrane region" description="Helical" evidence="1">
    <location>
        <begin position="76"/>
        <end position="99"/>
    </location>
</feature>
<evidence type="ECO:0000256" key="1">
    <source>
        <dbReference type="SAM" id="Phobius"/>
    </source>
</evidence>
<sequence length="283" mass="32278">MLSIYLYIYFNCTTDICGLYLSMYLFIYLYLSAISLSIYTCALFLSICLCSRYHNSLCLVILYIDLPCSLSLSRCPIFRSLILLYLYNNFLPALSVYLSPLSKYLTKSALYLNRLHLSKCINLIYLLYVISLSLCYRFICDICLSIYGLYLSISMFSLSRCFIEHNAPALRAVIAFACLCPSLLSQAVSINVSITACSCLLKRRPSTIREARKGSDRLAVSLRRRSGALRGREMRSARWKATPASSATCQFCTGHVSLRPARELVVRGSGCYLRRRTERRRQQ</sequence>